<feature type="compositionally biased region" description="Polar residues" evidence="1">
    <location>
        <begin position="108"/>
        <end position="128"/>
    </location>
</feature>
<organism evidence="2 3">
    <name type="scientific">Senna tora</name>
    <dbReference type="NCBI Taxonomy" id="362788"/>
    <lineage>
        <taxon>Eukaryota</taxon>
        <taxon>Viridiplantae</taxon>
        <taxon>Streptophyta</taxon>
        <taxon>Embryophyta</taxon>
        <taxon>Tracheophyta</taxon>
        <taxon>Spermatophyta</taxon>
        <taxon>Magnoliopsida</taxon>
        <taxon>eudicotyledons</taxon>
        <taxon>Gunneridae</taxon>
        <taxon>Pentapetalae</taxon>
        <taxon>rosids</taxon>
        <taxon>fabids</taxon>
        <taxon>Fabales</taxon>
        <taxon>Fabaceae</taxon>
        <taxon>Caesalpinioideae</taxon>
        <taxon>Cassia clade</taxon>
        <taxon>Senna</taxon>
    </lineage>
</organism>
<name>A0A834SZF2_9FABA</name>
<dbReference type="AlphaFoldDB" id="A0A834SZF2"/>
<dbReference type="EMBL" id="JAAIUW010000010">
    <property type="protein sequence ID" value="KAF7812593.1"/>
    <property type="molecule type" value="Genomic_DNA"/>
</dbReference>
<evidence type="ECO:0000313" key="3">
    <source>
        <dbReference type="Proteomes" id="UP000634136"/>
    </source>
</evidence>
<evidence type="ECO:0000313" key="2">
    <source>
        <dbReference type="EMBL" id="KAF7812593.1"/>
    </source>
</evidence>
<protein>
    <submittedName>
        <fullName evidence="2">Uncharacterized protein</fullName>
    </submittedName>
</protein>
<sequence length="233" mass="26082">MRDFSKRRSGSPTIIVVGTLIILPETLHRKRPTEDFQNYVKVFPRTRGGKGLLRASPVRYMTSLVEIPIPTSLSHLRSTDVVDLDSSRDTVVDRRYGPASKHARTEKNNGAPSQTGMQAEASTKQGQSAIEQGLSSMVLVVETIAQGLCDLHHSKSLWRANDVNLWAQLDSHVASLLNRDERLESIKQHYEEARADEDFVKHQQEMSLLHSRLEKATETSAAIESHAMECLQA</sequence>
<accession>A0A834SZF2</accession>
<gene>
    <name evidence="2" type="ORF">G2W53_033569</name>
</gene>
<feature type="region of interest" description="Disordered" evidence="1">
    <location>
        <begin position="94"/>
        <end position="128"/>
    </location>
</feature>
<evidence type="ECO:0000256" key="1">
    <source>
        <dbReference type="SAM" id="MobiDB-lite"/>
    </source>
</evidence>
<proteinExistence type="predicted"/>
<comment type="caution">
    <text evidence="2">The sequence shown here is derived from an EMBL/GenBank/DDBJ whole genome shotgun (WGS) entry which is preliminary data.</text>
</comment>
<reference evidence="2" key="1">
    <citation type="submission" date="2020-09" db="EMBL/GenBank/DDBJ databases">
        <title>Genome-Enabled Discovery of Anthraquinone Biosynthesis in Senna tora.</title>
        <authorList>
            <person name="Kang S.-H."/>
            <person name="Pandey R.P."/>
            <person name="Lee C.-M."/>
            <person name="Sim J.-S."/>
            <person name="Jeong J.-T."/>
            <person name="Choi B.-S."/>
            <person name="Jung M."/>
            <person name="Ginzburg D."/>
            <person name="Zhao K."/>
            <person name="Won S.Y."/>
            <person name="Oh T.-J."/>
            <person name="Yu Y."/>
            <person name="Kim N.-H."/>
            <person name="Lee O.R."/>
            <person name="Lee T.-H."/>
            <person name="Bashyal P."/>
            <person name="Kim T.-S."/>
            <person name="Lee W.-H."/>
            <person name="Kawkins C."/>
            <person name="Kim C.-K."/>
            <person name="Kim J.S."/>
            <person name="Ahn B.O."/>
            <person name="Rhee S.Y."/>
            <person name="Sohng J.K."/>
        </authorList>
    </citation>
    <scope>NUCLEOTIDE SEQUENCE</scope>
    <source>
        <tissue evidence="2">Leaf</tissue>
    </source>
</reference>
<dbReference type="Proteomes" id="UP000634136">
    <property type="component" value="Unassembled WGS sequence"/>
</dbReference>
<keyword evidence="3" id="KW-1185">Reference proteome</keyword>